<dbReference type="GO" id="GO:0008757">
    <property type="term" value="F:S-adenosylmethionine-dependent methyltransferase activity"/>
    <property type="evidence" value="ECO:0007669"/>
    <property type="project" value="UniProtKB-ARBA"/>
</dbReference>
<keyword evidence="1" id="KW-0489">Methyltransferase</keyword>
<evidence type="ECO:0000259" key="4">
    <source>
        <dbReference type="Pfam" id="PF00891"/>
    </source>
</evidence>
<comment type="caution">
    <text evidence="6">The sequence shown here is derived from an EMBL/GenBank/DDBJ whole genome shotgun (WGS) entry which is preliminary data.</text>
</comment>
<keyword evidence="2" id="KW-0808">Transferase</keyword>
<dbReference type="SUPFAM" id="SSF53335">
    <property type="entry name" value="S-adenosyl-L-methionine-dependent methyltransferases"/>
    <property type="match status" value="1"/>
</dbReference>
<dbReference type="InterPro" id="IPR001077">
    <property type="entry name" value="COMT_C"/>
</dbReference>
<feature type="domain" description="O-methyltransferase dimerisation" evidence="5">
    <location>
        <begin position="25"/>
        <end position="114"/>
    </location>
</feature>
<dbReference type="EMBL" id="JAATIP010000401">
    <property type="protein sequence ID" value="KAF4349259.1"/>
    <property type="molecule type" value="Genomic_DNA"/>
</dbReference>
<dbReference type="InterPro" id="IPR036388">
    <property type="entry name" value="WH-like_DNA-bd_sf"/>
</dbReference>
<sequence>MASLLHSTNESSIDELSEAQSHLYKHMLCYTNCMALKCAIELGIPNIINNNKNGQPITLSQLVHALQIPSSKTSSLRRLMRVLVHFGFFTSKKEEEEEEEDAYGLTTSTKLLVSNNNNNNDDVSSLSPYVVGVLEPAMVTPFHFLGSWFKKDDATTPFQLANNGMKFYEYWEKNTQFGDRMNEAMGSDSGMLKLVFNAKNKDLFKHVFEGITSLVDVGGCTGDVCKILMEVFPHLKCSVFDLPHVVAANNLHNNNIQNLKFIEGDMFQQIPQADAILIKECVTILKKCKEAICYNKGGKVMIIDIVINSDEDENQVLEAKLSFDLLVMILFATGKERSQKEWETLIFQAGFTRYKITPLFSLKSLIELFP</sequence>
<name>A0A7J6DUM0_CANSA</name>
<dbReference type="GO" id="GO:0009717">
    <property type="term" value="P:isoflavonoid biosynthetic process"/>
    <property type="evidence" value="ECO:0007669"/>
    <property type="project" value="UniProtKB-ARBA"/>
</dbReference>
<feature type="domain" description="O-methyltransferase C-terminal" evidence="4">
    <location>
        <begin position="143"/>
        <end position="351"/>
    </location>
</feature>
<dbReference type="InterPro" id="IPR012967">
    <property type="entry name" value="COMT_dimerisation"/>
</dbReference>
<evidence type="ECO:0000259" key="5">
    <source>
        <dbReference type="Pfam" id="PF08100"/>
    </source>
</evidence>
<dbReference type="GO" id="GO:0046983">
    <property type="term" value="F:protein dimerization activity"/>
    <property type="evidence" value="ECO:0007669"/>
    <property type="project" value="InterPro"/>
</dbReference>
<evidence type="ECO:0000313" key="6">
    <source>
        <dbReference type="EMBL" id="KAF4349259.1"/>
    </source>
</evidence>
<dbReference type="PIRSF" id="PIRSF005739">
    <property type="entry name" value="O-mtase"/>
    <property type="match status" value="1"/>
</dbReference>
<protein>
    <submittedName>
        <fullName evidence="6">Uncharacterized protein</fullName>
    </submittedName>
</protein>
<dbReference type="PANTHER" id="PTHR11746">
    <property type="entry name" value="O-METHYLTRANSFERASE"/>
    <property type="match status" value="1"/>
</dbReference>
<dbReference type="Gene3D" id="1.10.10.10">
    <property type="entry name" value="Winged helix-like DNA-binding domain superfamily/Winged helix DNA-binding domain"/>
    <property type="match status" value="1"/>
</dbReference>
<dbReference type="Pfam" id="PF00891">
    <property type="entry name" value="Methyltransf_2"/>
    <property type="match status" value="1"/>
</dbReference>
<organism evidence="6 7">
    <name type="scientific">Cannabis sativa</name>
    <name type="common">Hemp</name>
    <name type="synonym">Marijuana</name>
    <dbReference type="NCBI Taxonomy" id="3483"/>
    <lineage>
        <taxon>Eukaryota</taxon>
        <taxon>Viridiplantae</taxon>
        <taxon>Streptophyta</taxon>
        <taxon>Embryophyta</taxon>
        <taxon>Tracheophyta</taxon>
        <taxon>Spermatophyta</taxon>
        <taxon>Magnoliopsida</taxon>
        <taxon>eudicotyledons</taxon>
        <taxon>Gunneridae</taxon>
        <taxon>Pentapetalae</taxon>
        <taxon>rosids</taxon>
        <taxon>fabids</taxon>
        <taxon>Rosales</taxon>
        <taxon>Cannabaceae</taxon>
        <taxon>Cannabis</taxon>
    </lineage>
</organism>
<evidence type="ECO:0000256" key="2">
    <source>
        <dbReference type="ARBA" id="ARBA00022679"/>
    </source>
</evidence>
<evidence type="ECO:0000256" key="3">
    <source>
        <dbReference type="ARBA" id="ARBA00022691"/>
    </source>
</evidence>
<evidence type="ECO:0000313" key="7">
    <source>
        <dbReference type="Proteomes" id="UP000525078"/>
    </source>
</evidence>
<dbReference type="GO" id="GO:0032259">
    <property type="term" value="P:methylation"/>
    <property type="evidence" value="ECO:0007669"/>
    <property type="project" value="UniProtKB-KW"/>
</dbReference>
<dbReference type="Proteomes" id="UP000525078">
    <property type="component" value="Unassembled WGS sequence"/>
</dbReference>
<accession>A0A7J6DUM0</accession>
<keyword evidence="3" id="KW-0949">S-adenosyl-L-methionine</keyword>
<dbReference type="FunFam" id="1.10.10.10:FF:000213">
    <property type="entry name" value="Coniferyl alcohol 9-O-methyltransferase"/>
    <property type="match status" value="1"/>
</dbReference>
<dbReference type="Pfam" id="PF08100">
    <property type="entry name" value="Dimerisation"/>
    <property type="match status" value="1"/>
</dbReference>
<dbReference type="AlphaFoldDB" id="A0A7J6DUM0"/>
<dbReference type="GO" id="GO:0008171">
    <property type="term" value="F:O-methyltransferase activity"/>
    <property type="evidence" value="ECO:0007669"/>
    <property type="project" value="InterPro"/>
</dbReference>
<dbReference type="PROSITE" id="PS51683">
    <property type="entry name" value="SAM_OMT_II"/>
    <property type="match status" value="1"/>
</dbReference>
<dbReference type="SUPFAM" id="SSF46785">
    <property type="entry name" value="Winged helix' DNA-binding domain"/>
    <property type="match status" value="1"/>
</dbReference>
<gene>
    <name evidence="6" type="ORF">F8388_024226</name>
</gene>
<dbReference type="InterPro" id="IPR029063">
    <property type="entry name" value="SAM-dependent_MTases_sf"/>
</dbReference>
<proteinExistence type="predicted"/>
<evidence type="ECO:0000256" key="1">
    <source>
        <dbReference type="ARBA" id="ARBA00022603"/>
    </source>
</evidence>
<dbReference type="InterPro" id="IPR016461">
    <property type="entry name" value="COMT-like"/>
</dbReference>
<dbReference type="Gene3D" id="3.40.50.150">
    <property type="entry name" value="Vaccinia Virus protein VP39"/>
    <property type="match status" value="1"/>
</dbReference>
<reference evidence="6 7" key="1">
    <citation type="journal article" date="2020" name="bioRxiv">
        <title>Sequence and annotation of 42 cannabis genomes reveals extensive copy number variation in cannabinoid synthesis and pathogen resistance genes.</title>
        <authorList>
            <person name="Mckernan K.J."/>
            <person name="Helbert Y."/>
            <person name="Kane L.T."/>
            <person name="Ebling H."/>
            <person name="Zhang L."/>
            <person name="Liu B."/>
            <person name="Eaton Z."/>
            <person name="Mclaughlin S."/>
            <person name="Kingan S."/>
            <person name="Baybayan P."/>
            <person name="Concepcion G."/>
            <person name="Jordan M."/>
            <person name="Riva A."/>
            <person name="Barbazuk W."/>
            <person name="Harkins T."/>
        </authorList>
    </citation>
    <scope>NUCLEOTIDE SEQUENCE [LARGE SCALE GENOMIC DNA]</scope>
    <source>
        <strain evidence="7">cv. Jamaican Lion 4</strain>
        <tissue evidence="6">Leaf</tissue>
    </source>
</reference>
<dbReference type="InterPro" id="IPR036390">
    <property type="entry name" value="WH_DNA-bd_sf"/>
</dbReference>